<gene>
    <name evidence="2" type="ORF">GGQ74_000834</name>
</gene>
<evidence type="ECO:0000256" key="1">
    <source>
        <dbReference type="SAM" id="SignalP"/>
    </source>
</evidence>
<evidence type="ECO:0008006" key="4">
    <source>
        <dbReference type="Google" id="ProtNLM"/>
    </source>
</evidence>
<proteinExistence type="predicted"/>
<dbReference type="Proteomes" id="UP000580856">
    <property type="component" value="Unassembled WGS sequence"/>
</dbReference>
<reference evidence="2 3" key="1">
    <citation type="submission" date="2020-03" db="EMBL/GenBank/DDBJ databases">
        <title>Genomic Encyclopedia of Type Strains, Phase IV (KMG-IV): sequencing the most valuable type-strain genomes for metagenomic binning, comparative biology and taxonomic classification.</title>
        <authorList>
            <person name="Goeker M."/>
        </authorList>
    </citation>
    <scope>NUCLEOTIDE SEQUENCE [LARGE SCALE GENOMIC DNA]</scope>
    <source>
        <strain evidence="2 3">DSM 24233</strain>
    </source>
</reference>
<name>A0A846QPQ2_9BACT</name>
<feature type="chain" id="PRO_5032691014" description="AB hydrolase-1 domain-containing protein" evidence="1">
    <location>
        <begin position="24"/>
        <end position="430"/>
    </location>
</feature>
<protein>
    <recommendedName>
        <fullName evidence="4">AB hydrolase-1 domain-containing protein</fullName>
    </recommendedName>
</protein>
<accession>A0A846QPQ2</accession>
<dbReference type="InterPro" id="IPR007428">
    <property type="entry name" value="MlaA"/>
</dbReference>
<organism evidence="2 3">
    <name type="scientific">Desulfobaculum xiamenense</name>
    <dbReference type="NCBI Taxonomy" id="995050"/>
    <lineage>
        <taxon>Bacteria</taxon>
        <taxon>Pseudomonadati</taxon>
        <taxon>Thermodesulfobacteriota</taxon>
        <taxon>Desulfovibrionia</taxon>
        <taxon>Desulfovibrionales</taxon>
        <taxon>Desulfovibrionaceae</taxon>
        <taxon>Desulfobaculum</taxon>
    </lineage>
</organism>
<dbReference type="AlphaFoldDB" id="A0A846QPQ2"/>
<keyword evidence="3" id="KW-1185">Reference proteome</keyword>
<dbReference type="GO" id="GO:0016020">
    <property type="term" value="C:membrane"/>
    <property type="evidence" value="ECO:0007669"/>
    <property type="project" value="InterPro"/>
</dbReference>
<dbReference type="Gene3D" id="3.40.50.1820">
    <property type="entry name" value="alpha/beta hydrolase"/>
    <property type="match status" value="1"/>
</dbReference>
<sequence>MKRLLLLTLYVCLALFPQAMASAADDGYGYPFDDPYVSTVVGTPGELMHVPAARVMPLRHFLRVDTREVPDLFWHSRSLRYSAALQSGRAPLIFLIAGTGAGYNSQKLAYLQQVFYAAGYHAVCVSSPTHPNFIVSASTSRAPGYIVDDTEDLYRVLRLIDEDLDLGDRVEGYYLSGYSLGGAQAAFLARLDEERGAFGFRRVLMLNPPVSLYDSALRLDALLDDAAASGESTEETVSRLVGVVSEYYSSREKVDFGGDFLYRLYNYRPVPEKDLRVLVGVSFRMSSANIIFATDVCLGTGYIVPRGVQLEPSDPLRSYLLAAVKLDFRDYFDEFLAPYLHHRDPSLTAEEIIRRSSLESIADYLADSDKIYMATNADDPILSGTDVEFLRRTFGSRAIIYPRGGHCGNIMYSENVADMLAIMAGKEVRR</sequence>
<dbReference type="EMBL" id="JAATJA010000001">
    <property type="protein sequence ID" value="NJB67194.1"/>
    <property type="molecule type" value="Genomic_DNA"/>
</dbReference>
<dbReference type="PANTHER" id="PTHR30035:SF1">
    <property type="entry name" value="AB HYDROLASE-1 DOMAIN-CONTAINING PROTEIN"/>
    <property type="match status" value="1"/>
</dbReference>
<keyword evidence="1" id="KW-0732">Signal</keyword>
<dbReference type="PANTHER" id="PTHR30035">
    <property type="entry name" value="LIPOPROTEIN VACJ-RELATED"/>
    <property type="match status" value="1"/>
</dbReference>
<dbReference type="SUPFAM" id="SSF53474">
    <property type="entry name" value="alpha/beta-Hydrolases"/>
    <property type="match status" value="1"/>
</dbReference>
<evidence type="ECO:0000313" key="2">
    <source>
        <dbReference type="EMBL" id="NJB67194.1"/>
    </source>
</evidence>
<comment type="caution">
    <text evidence="2">The sequence shown here is derived from an EMBL/GenBank/DDBJ whole genome shotgun (WGS) entry which is preliminary data.</text>
</comment>
<feature type="signal peptide" evidence="1">
    <location>
        <begin position="1"/>
        <end position="23"/>
    </location>
</feature>
<evidence type="ECO:0000313" key="3">
    <source>
        <dbReference type="Proteomes" id="UP000580856"/>
    </source>
</evidence>
<dbReference type="RefSeq" id="WP_167940272.1">
    <property type="nucleotide sequence ID" value="NZ_JAATJA010000001.1"/>
</dbReference>
<dbReference type="InterPro" id="IPR029058">
    <property type="entry name" value="AB_hydrolase_fold"/>
</dbReference>